<dbReference type="InterPro" id="IPR023299">
    <property type="entry name" value="ATPase_P-typ_cyto_dom_N"/>
</dbReference>
<dbReference type="OrthoDB" id="3352408at2759"/>
<dbReference type="AlphaFoldDB" id="A0A2H4SKT8"/>
<feature type="transmembrane region" description="Helical" evidence="8">
    <location>
        <begin position="848"/>
        <end position="867"/>
    </location>
</feature>
<dbReference type="InterPro" id="IPR001757">
    <property type="entry name" value="P_typ_ATPase"/>
</dbReference>
<dbReference type="InterPro" id="IPR018303">
    <property type="entry name" value="ATPase_P-typ_P_site"/>
</dbReference>
<feature type="transmembrane region" description="Helical" evidence="8">
    <location>
        <begin position="89"/>
        <end position="107"/>
    </location>
</feature>
<dbReference type="PROSITE" id="PS00154">
    <property type="entry name" value="ATPASE_E1_E2"/>
    <property type="match status" value="1"/>
</dbReference>
<dbReference type="FunFam" id="3.40.50.1000:FF:000193">
    <property type="entry name" value="Plasma membrane calcium-transporting ATPase 2"/>
    <property type="match status" value="1"/>
</dbReference>
<dbReference type="SUPFAM" id="SSF81660">
    <property type="entry name" value="Metal cation-transporting ATPase, ATP-binding domain N"/>
    <property type="match status" value="1"/>
</dbReference>
<feature type="transmembrane region" description="Helical" evidence="8">
    <location>
        <begin position="277"/>
        <end position="295"/>
    </location>
</feature>
<evidence type="ECO:0000313" key="11">
    <source>
        <dbReference type="Proteomes" id="UP000323067"/>
    </source>
</evidence>
<dbReference type="GO" id="GO:0016887">
    <property type="term" value="F:ATP hydrolysis activity"/>
    <property type="evidence" value="ECO:0007669"/>
    <property type="project" value="InterPro"/>
</dbReference>
<reference evidence="10 11" key="1">
    <citation type="journal article" date="2017" name="BMC Genomics">
        <title>Chromosome level assembly and secondary metabolite potential of the parasitic fungus Cordyceps militaris.</title>
        <authorList>
            <person name="Kramer G.J."/>
            <person name="Nodwell J.R."/>
        </authorList>
    </citation>
    <scope>NUCLEOTIDE SEQUENCE [LARGE SCALE GENOMIC DNA]</scope>
    <source>
        <strain evidence="10 11">ATCC 34164</strain>
    </source>
</reference>
<feature type="transmembrane region" description="Helical" evidence="8">
    <location>
        <begin position="796"/>
        <end position="824"/>
    </location>
</feature>
<organism evidence="10 11">
    <name type="scientific">Cordyceps militaris</name>
    <name type="common">Caterpillar fungus</name>
    <name type="synonym">Clavaria militaris</name>
    <dbReference type="NCBI Taxonomy" id="73501"/>
    <lineage>
        <taxon>Eukaryota</taxon>
        <taxon>Fungi</taxon>
        <taxon>Dikarya</taxon>
        <taxon>Ascomycota</taxon>
        <taxon>Pezizomycotina</taxon>
        <taxon>Sordariomycetes</taxon>
        <taxon>Hypocreomycetidae</taxon>
        <taxon>Hypocreales</taxon>
        <taxon>Cordycipitaceae</taxon>
        <taxon>Cordyceps</taxon>
    </lineage>
</organism>
<dbReference type="InterPro" id="IPR036412">
    <property type="entry name" value="HAD-like_sf"/>
</dbReference>
<feature type="domain" description="Cation-transporting P-type ATPase N-terminal" evidence="9">
    <location>
        <begin position="11"/>
        <end position="85"/>
    </location>
</feature>
<dbReference type="GO" id="GO:0016020">
    <property type="term" value="C:membrane"/>
    <property type="evidence" value="ECO:0007669"/>
    <property type="project" value="UniProtKB-SubCell"/>
</dbReference>
<dbReference type="InterPro" id="IPR008250">
    <property type="entry name" value="ATPase_P-typ_transduc_dom_A_sf"/>
</dbReference>
<sequence length="928" mass="100250">MVIKKLPKKLPCHTLSAEQVAESFSTNPSDGLTCDDAADRLRNDGPNVIRRVRGRSLYSIILQQLVNAMNFVLIAVVGISFGLAEHIDGSILAGIIGANIVMGLLLIEYQAQKNIESLSALTTPECQVIRDGRGYSVKASNLVKGDLVSLVPGDIVPADLRLVQATNLSTDEAHLTGEAGAIAKKHDAIFDDADIPIGDRVNLVFSGSSVISGRATGIVVSTGMETQVGQIAELLSRTKRPPPGMNRMRTIMHSVPGFIRTILGLTGTPLLVSLNKLALLLFGVSIILVLVVFSICKWEVNDHVLLYGVYVGVSIIPESLNAVLTICLAVAARAMAKDNVVVRHLPALEAIGSTTHICSDKTGTITQGRMVTRKVWLRDGLTGVTQDTSDPYDPNSGSLTWSGSLAPGLFSAFLKTINLCNNATVTHGNKSSDWCAMGEPTEIALKVFAMRHVQDKSKDGNLIAEHPFDSTCKLMTVVYGTEVDPCHYVHTKGAVEVLLPILDETEQFKAEITAKAELLAAEGLRVLCIADKVVENSPKDAQDRQKCESRLRFLGLVGLYDPPRPETAGAVLQCRQAGISVHMLTGDHVQTATAIAYQVGILSNQGPLPKNTVMAASDFAKLSDDEVDALDNIPFVIARCTPETKVKVIEAIHRRNGFCIMTGDGANDAPALKKADVGIAMGERGSDIAKEAADMILTDDNFSSIVTAIRQGRRLTDNIQKFLLHLLATNIAQVKLLLVGLKFEDFEGNVVLALSGLAVLWVNLVTSSPLAIGLGLEEAQDNILRRPPRSRRMGIFSVELICDQFVYGISMGALSLAAFMIVAYGDIGYHLLEPNCTKVPASGCGRVLRARGATFATLSFLFLVMAWEVKHSHRSLFTQTKRGSLTVFYTVYRNRFLFWSVIAGIVSTILIIHIPHVNNRVFEHGSLG</sequence>
<feature type="transmembrane region" description="Helical" evidence="8">
    <location>
        <begin position="307"/>
        <end position="331"/>
    </location>
</feature>
<keyword evidence="5" id="KW-1278">Translocase</keyword>
<dbReference type="Gene3D" id="1.20.1110.10">
    <property type="entry name" value="Calcium-transporting ATPase, transmembrane domain"/>
    <property type="match status" value="1"/>
</dbReference>
<dbReference type="Gene3D" id="3.40.50.1000">
    <property type="entry name" value="HAD superfamily/HAD-like"/>
    <property type="match status" value="1"/>
</dbReference>
<dbReference type="SUPFAM" id="SSF81665">
    <property type="entry name" value="Calcium ATPase, transmembrane domain M"/>
    <property type="match status" value="1"/>
</dbReference>
<dbReference type="PRINTS" id="PR00120">
    <property type="entry name" value="HATPASE"/>
</dbReference>
<dbReference type="InterPro" id="IPR004014">
    <property type="entry name" value="ATPase_P-typ_cation-transptr_N"/>
</dbReference>
<proteinExistence type="predicted"/>
<evidence type="ECO:0000256" key="6">
    <source>
        <dbReference type="ARBA" id="ARBA00022989"/>
    </source>
</evidence>
<dbReference type="SFLD" id="SFLDS00003">
    <property type="entry name" value="Haloacid_Dehalogenase"/>
    <property type="match status" value="1"/>
</dbReference>
<keyword evidence="2 8" id="KW-0812">Transmembrane</keyword>
<evidence type="ECO:0000256" key="7">
    <source>
        <dbReference type="ARBA" id="ARBA00023136"/>
    </source>
</evidence>
<keyword evidence="7 8" id="KW-0472">Membrane</keyword>
<name>A0A2H4SKT8_CORMI</name>
<dbReference type="Pfam" id="PF00690">
    <property type="entry name" value="Cation_ATPase_N"/>
    <property type="match status" value="1"/>
</dbReference>
<dbReference type="SUPFAM" id="SSF81653">
    <property type="entry name" value="Calcium ATPase, transduction domain A"/>
    <property type="match status" value="1"/>
</dbReference>
<dbReference type="VEuPathDB" id="FungiDB:CCM_08837"/>
<feature type="transmembrane region" description="Helical" evidence="8">
    <location>
        <begin position="896"/>
        <end position="914"/>
    </location>
</feature>
<dbReference type="PANTHER" id="PTHR42861">
    <property type="entry name" value="CALCIUM-TRANSPORTING ATPASE"/>
    <property type="match status" value="1"/>
</dbReference>
<dbReference type="GO" id="GO:0005524">
    <property type="term" value="F:ATP binding"/>
    <property type="evidence" value="ECO:0007669"/>
    <property type="project" value="UniProtKB-KW"/>
</dbReference>
<feature type="transmembrane region" description="Helical" evidence="8">
    <location>
        <begin position="60"/>
        <end position="83"/>
    </location>
</feature>
<evidence type="ECO:0000256" key="2">
    <source>
        <dbReference type="ARBA" id="ARBA00022692"/>
    </source>
</evidence>
<dbReference type="Pfam" id="PF00689">
    <property type="entry name" value="Cation_ATPase_C"/>
    <property type="match status" value="1"/>
</dbReference>
<feature type="transmembrane region" description="Helical" evidence="8">
    <location>
        <begin position="753"/>
        <end position="776"/>
    </location>
</feature>
<evidence type="ECO:0000256" key="1">
    <source>
        <dbReference type="ARBA" id="ARBA00004141"/>
    </source>
</evidence>
<dbReference type="SFLD" id="SFLDG00002">
    <property type="entry name" value="C1.7:_P-type_atpase_like"/>
    <property type="match status" value="1"/>
</dbReference>
<dbReference type="InterPro" id="IPR059000">
    <property type="entry name" value="ATPase_P-type_domA"/>
</dbReference>
<dbReference type="InterPro" id="IPR023298">
    <property type="entry name" value="ATPase_P-typ_TM_dom_sf"/>
</dbReference>
<dbReference type="SUPFAM" id="SSF56784">
    <property type="entry name" value="HAD-like"/>
    <property type="match status" value="1"/>
</dbReference>
<evidence type="ECO:0000259" key="9">
    <source>
        <dbReference type="SMART" id="SM00831"/>
    </source>
</evidence>
<dbReference type="Pfam" id="PF13246">
    <property type="entry name" value="Cation_ATPase"/>
    <property type="match status" value="1"/>
</dbReference>
<evidence type="ECO:0000256" key="8">
    <source>
        <dbReference type="SAM" id="Phobius"/>
    </source>
</evidence>
<dbReference type="GO" id="GO:0030001">
    <property type="term" value="P:metal ion transport"/>
    <property type="evidence" value="ECO:0007669"/>
    <property type="project" value="UniProtKB-ARBA"/>
</dbReference>
<dbReference type="InterPro" id="IPR006068">
    <property type="entry name" value="ATPase_P-typ_cation-transptr_C"/>
</dbReference>
<gene>
    <name evidence="10" type="ORF">A9K55_009071</name>
</gene>
<dbReference type="Proteomes" id="UP000323067">
    <property type="component" value="Chromosome vii"/>
</dbReference>
<comment type="subcellular location">
    <subcellularLocation>
        <location evidence="1">Membrane</location>
        <topology evidence="1">Multi-pass membrane protein</topology>
    </subcellularLocation>
</comment>
<dbReference type="SMART" id="SM00831">
    <property type="entry name" value="Cation_ATPase_N"/>
    <property type="match status" value="1"/>
</dbReference>
<dbReference type="Gene3D" id="2.70.150.10">
    <property type="entry name" value="Calcium-transporting ATPase, cytoplasmic transduction domain A"/>
    <property type="match status" value="1"/>
</dbReference>
<dbReference type="InterPro" id="IPR044492">
    <property type="entry name" value="P_typ_ATPase_HD_dom"/>
</dbReference>
<dbReference type="SFLD" id="SFLDF00027">
    <property type="entry name" value="p-type_atpase"/>
    <property type="match status" value="1"/>
</dbReference>
<evidence type="ECO:0000256" key="4">
    <source>
        <dbReference type="ARBA" id="ARBA00022840"/>
    </source>
</evidence>
<evidence type="ECO:0000313" key="10">
    <source>
        <dbReference type="EMBL" id="ATY63733.1"/>
    </source>
</evidence>
<dbReference type="VEuPathDB" id="FungiDB:A9K55_009071"/>
<evidence type="ECO:0000256" key="3">
    <source>
        <dbReference type="ARBA" id="ARBA00022741"/>
    </source>
</evidence>
<dbReference type="PRINTS" id="PR00119">
    <property type="entry name" value="CATATPASE"/>
</dbReference>
<dbReference type="Pfam" id="PF00122">
    <property type="entry name" value="E1-E2_ATPase"/>
    <property type="match status" value="1"/>
</dbReference>
<feature type="transmembrane region" description="Helical" evidence="8">
    <location>
        <begin position="722"/>
        <end position="741"/>
    </location>
</feature>
<dbReference type="InterPro" id="IPR023214">
    <property type="entry name" value="HAD_sf"/>
</dbReference>
<keyword evidence="6 8" id="KW-1133">Transmembrane helix</keyword>
<keyword evidence="4" id="KW-0067">ATP-binding</keyword>
<dbReference type="NCBIfam" id="TIGR01494">
    <property type="entry name" value="ATPase_P-type"/>
    <property type="match status" value="3"/>
</dbReference>
<dbReference type="Pfam" id="PF08282">
    <property type="entry name" value="Hydrolase_3"/>
    <property type="match status" value="1"/>
</dbReference>
<protein>
    <submittedName>
        <fullName evidence="10">Potassium sodium efflux P-type ATPase</fullName>
    </submittedName>
</protein>
<keyword evidence="3" id="KW-0547">Nucleotide-binding</keyword>
<dbReference type="EMBL" id="CP023324">
    <property type="protein sequence ID" value="ATY63733.1"/>
    <property type="molecule type" value="Genomic_DNA"/>
</dbReference>
<accession>A0A2H4SKT8</accession>
<dbReference type="Gene3D" id="3.40.1110.10">
    <property type="entry name" value="Calcium-transporting ATPase, cytoplasmic domain N"/>
    <property type="match status" value="1"/>
</dbReference>
<evidence type="ECO:0000256" key="5">
    <source>
        <dbReference type="ARBA" id="ARBA00022967"/>
    </source>
</evidence>